<dbReference type="SMART" id="SM00233">
    <property type="entry name" value="PH"/>
    <property type="match status" value="1"/>
</dbReference>
<dbReference type="Pfam" id="PF00169">
    <property type="entry name" value="PH"/>
    <property type="match status" value="1"/>
</dbReference>
<evidence type="ECO:0000313" key="4">
    <source>
        <dbReference type="Proteomes" id="UP001215280"/>
    </source>
</evidence>
<evidence type="ECO:0000259" key="2">
    <source>
        <dbReference type="PROSITE" id="PS50003"/>
    </source>
</evidence>
<dbReference type="PROSITE" id="PS50003">
    <property type="entry name" value="PH_DOMAIN"/>
    <property type="match status" value="1"/>
</dbReference>
<dbReference type="AlphaFoldDB" id="A0AAD7JKU6"/>
<dbReference type="EMBL" id="JARJLG010000035">
    <property type="protein sequence ID" value="KAJ7765419.1"/>
    <property type="molecule type" value="Genomic_DNA"/>
</dbReference>
<organism evidence="3 4">
    <name type="scientific">Mycena maculata</name>
    <dbReference type="NCBI Taxonomy" id="230809"/>
    <lineage>
        <taxon>Eukaryota</taxon>
        <taxon>Fungi</taxon>
        <taxon>Dikarya</taxon>
        <taxon>Basidiomycota</taxon>
        <taxon>Agaricomycotina</taxon>
        <taxon>Agaricomycetes</taxon>
        <taxon>Agaricomycetidae</taxon>
        <taxon>Agaricales</taxon>
        <taxon>Marasmiineae</taxon>
        <taxon>Mycenaceae</taxon>
        <taxon>Mycena</taxon>
    </lineage>
</organism>
<feature type="compositionally biased region" description="Polar residues" evidence="1">
    <location>
        <begin position="135"/>
        <end position="150"/>
    </location>
</feature>
<name>A0AAD7JKU6_9AGAR</name>
<feature type="region of interest" description="Disordered" evidence="1">
    <location>
        <begin position="135"/>
        <end position="176"/>
    </location>
</feature>
<evidence type="ECO:0000313" key="3">
    <source>
        <dbReference type="EMBL" id="KAJ7765419.1"/>
    </source>
</evidence>
<dbReference type="SUPFAM" id="SSF50729">
    <property type="entry name" value="PH domain-like"/>
    <property type="match status" value="1"/>
</dbReference>
<protein>
    <recommendedName>
        <fullName evidence="2">PH domain-containing protein</fullName>
    </recommendedName>
</protein>
<dbReference type="Proteomes" id="UP001215280">
    <property type="component" value="Unassembled WGS sequence"/>
</dbReference>
<reference evidence="3" key="1">
    <citation type="submission" date="2023-03" db="EMBL/GenBank/DDBJ databases">
        <title>Massive genome expansion in bonnet fungi (Mycena s.s.) driven by repeated elements and novel gene families across ecological guilds.</title>
        <authorList>
            <consortium name="Lawrence Berkeley National Laboratory"/>
            <person name="Harder C.B."/>
            <person name="Miyauchi S."/>
            <person name="Viragh M."/>
            <person name="Kuo A."/>
            <person name="Thoen E."/>
            <person name="Andreopoulos B."/>
            <person name="Lu D."/>
            <person name="Skrede I."/>
            <person name="Drula E."/>
            <person name="Henrissat B."/>
            <person name="Morin E."/>
            <person name="Kohler A."/>
            <person name="Barry K."/>
            <person name="LaButti K."/>
            <person name="Morin E."/>
            <person name="Salamov A."/>
            <person name="Lipzen A."/>
            <person name="Mereny Z."/>
            <person name="Hegedus B."/>
            <person name="Baldrian P."/>
            <person name="Stursova M."/>
            <person name="Weitz H."/>
            <person name="Taylor A."/>
            <person name="Grigoriev I.V."/>
            <person name="Nagy L.G."/>
            <person name="Martin F."/>
            <person name="Kauserud H."/>
        </authorList>
    </citation>
    <scope>NUCLEOTIDE SEQUENCE</scope>
    <source>
        <strain evidence="3">CBHHK188m</strain>
    </source>
</reference>
<dbReference type="Gene3D" id="2.30.29.30">
    <property type="entry name" value="Pleckstrin-homology domain (PH domain)/Phosphotyrosine-binding domain (PTB)"/>
    <property type="match status" value="1"/>
</dbReference>
<feature type="domain" description="PH" evidence="2">
    <location>
        <begin position="8"/>
        <end position="112"/>
    </location>
</feature>
<dbReference type="InterPro" id="IPR001849">
    <property type="entry name" value="PH_domain"/>
</dbReference>
<sequence>MAFALDPVTVKEGPVTVKKPGLLTSWRGWTEKWMVLKARNLTIYKNRVRHDFSPESGIHISLNGITRMERIHSSRKGHCLLLDAGNNQRFLFAFGSDQDLYDWHDAIYSNSPLTLFKATEETEITLEDIIRGYSSTDSPGFSSRPSSPQTLPGIKTQGINGPRPPLPLFRPSTHSPASSRQLLLDLDDLKSPNNMQSIEPLPVEGMRALRNNGLTTAERELIRKAVSLLCNLMEPRLLRKSEPGGEKPFDLVEVRLRSLSRLKRKWNKQEISGESDSEETQTFAEALRDGYVLCQYVCGSLF</sequence>
<gene>
    <name evidence="3" type="ORF">DFH07DRAFT_810513</name>
</gene>
<comment type="caution">
    <text evidence="3">The sequence shown here is derived from an EMBL/GenBank/DDBJ whole genome shotgun (WGS) entry which is preliminary data.</text>
</comment>
<keyword evidence="4" id="KW-1185">Reference proteome</keyword>
<evidence type="ECO:0000256" key="1">
    <source>
        <dbReference type="SAM" id="MobiDB-lite"/>
    </source>
</evidence>
<dbReference type="InterPro" id="IPR011993">
    <property type="entry name" value="PH-like_dom_sf"/>
</dbReference>
<proteinExistence type="predicted"/>
<accession>A0AAD7JKU6</accession>